<evidence type="ECO:0000313" key="2">
    <source>
        <dbReference type="EMBL" id="KAA0257367.1"/>
    </source>
</evidence>
<organism evidence="2 3">
    <name type="scientific">Deferribacter autotrophicus</name>
    <dbReference type="NCBI Taxonomy" id="500465"/>
    <lineage>
        <taxon>Bacteria</taxon>
        <taxon>Pseudomonadati</taxon>
        <taxon>Deferribacterota</taxon>
        <taxon>Deferribacteres</taxon>
        <taxon>Deferribacterales</taxon>
        <taxon>Deferribacteraceae</taxon>
        <taxon>Deferribacter</taxon>
    </lineage>
</organism>
<dbReference type="Proteomes" id="UP000322876">
    <property type="component" value="Unassembled WGS sequence"/>
</dbReference>
<feature type="transmembrane region" description="Helical" evidence="1">
    <location>
        <begin position="6"/>
        <end position="30"/>
    </location>
</feature>
<comment type="caution">
    <text evidence="2">The sequence shown here is derived from an EMBL/GenBank/DDBJ whole genome shotgun (WGS) entry which is preliminary data.</text>
</comment>
<keyword evidence="1" id="KW-1133">Transmembrane helix</keyword>
<evidence type="ECO:0000256" key="1">
    <source>
        <dbReference type="SAM" id="Phobius"/>
    </source>
</evidence>
<keyword evidence="3" id="KW-1185">Reference proteome</keyword>
<accession>A0A5A8F1R7</accession>
<dbReference type="SUPFAM" id="SSF54523">
    <property type="entry name" value="Pili subunits"/>
    <property type="match status" value="1"/>
</dbReference>
<dbReference type="PROSITE" id="PS00409">
    <property type="entry name" value="PROKAR_NTER_METHYL"/>
    <property type="match status" value="1"/>
</dbReference>
<keyword evidence="1" id="KW-0812">Transmembrane</keyword>
<dbReference type="RefSeq" id="WP_149267040.1">
    <property type="nucleotide sequence ID" value="NZ_VFJB01000008.1"/>
</dbReference>
<proteinExistence type="predicted"/>
<name>A0A5A8F1R7_9BACT</name>
<dbReference type="Gene3D" id="3.30.700.10">
    <property type="entry name" value="Glycoprotein, Type 4 Pilin"/>
    <property type="match status" value="1"/>
</dbReference>
<dbReference type="NCBIfam" id="TIGR02532">
    <property type="entry name" value="IV_pilin_GFxxxE"/>
    <property type="match status" value="1"/>
</dbReference>
<gene>
    <name evidence="2" type="ORF">FHQ18_09985</name>
</gene>
<dbReference type="OrthoDB" id="5828185at2"/>
<evidence type="ECO:0000313" key="3">
    <source>
        <dbReference type="Proteomes" id="UP000322876"/>
    </source>
</evidence>
<keyword evidence="1" id="KW-0472">Membrane</keyword>
<protein>
    <submittedName>
        <fullName evidence="2">Type II secretion system protein</fullName>
    </submittedName>
</protein>
<dbReference type="EMBL" id="VFJB01000008">
    <property type="protein sequence ID" value="KAA0257367.1"/>
    <property type="molecule type" value="Genomic_DNA"/>
</dbReference>
<dbReference type="InterPro" id="IPR012902">
    <property type="entry name" value="N_methyl_site"/>
</dbReference>
<dbReference type="Pfam" id="PF07963">
    <property type="entry name" value="N_methyl"/>
    <property type="match status" value="1"/>
</dbReference>
<dbReference type="AlphaFoldDB" id="A0A5A8F1R7"/>
<dbReference type="InterPro" id="IPR045584">
    <property type="entry name" value="Pilin-like"/>
</dbReference>
<reference evidence="2 3" key="1">
    <citation type="submission" date="2019-06" db="EMBL/GenBank/DDBJ databases">
        <title>Genomic insights into carbon and energy metabolism of Deferribacter autotrophicus revealed new metabolic traits in the phylum Deferribacteres.</title>
        <authorList>
            <person name="Slobodkin A.I."/>
            <person name="Slobodkina G.B."/>
            <person name="Allioux M."/>
            <person name="Alain K."/>
            <person name="Jebbar M."/>
            <person name="Shadrin V."/>
            <person name="Kublanov I.V."/>
            <person name="Toshchakov S.V."/>
            <person name="Bonch-Osmolovskaya E.A."/>
        </authorList>
    </citation>
    <scope>NUCLEOTIDE SEQUENCE [LARGE SCALE GENOMIC DNA]</scope>
    <source>
        <strain evidence="2 3">SL50</strain>
    </source>
</reference>
<sequence length="147" mass="15046">MNKKGFTLIELVIVIVILGILAAVAVPKFINLQSDAKKAAVSGLGGAVKSAANLVKARWMVDGGTSDNVTIEGKTVNVLGGTGYPDATANGIGSAVDYDNETFVFTNSGGATGTATFLYDNTSNCGVKYEVNSSDNTTTVTILTDGC</sequence>